<protein>
    <submittedName>
        <fullName evidence="1">Uncharacterized protein</fullName>
    </submittedName>
</protein>
<reference evidence="1" key="1">
    <citation type="submission" date="2021-01" db="EMBL/GenBank/DDBJ databases">
        <authorList>
            <person name="Corre E."/>
            <person name="Pelletier E."/>
            <person name="Niang G."/>
            <person name="Scheremetjew M."/>
            <person name="Finn R."/>
            <person name="Kale V."/>
            <person name="Holt S."/>
            <person name="Cochrane G."/>
            <person name="Meng A."/>
            <person name="Brown T."/>
            <person name="Cohen L."/>
        </authorList>
    </citation>
    <scope>NUCLEOTIDE SEQUENCE</scope>
    <source>
        <strain evidence="1">10249 10 AB</strain>
    </source>
</reference>
<organism evidence="1">
    <name type="scientific">Pseudo-nitzschia australis</name>
    <dbReference type="NCBI Taxonomy" id="44445"/>
    <lineage>
        <taxon>Eukaryota</taxon>
        <taxon>Sar</taxon>
        <taxon>Stramenopiles</taxon>
        <taxon>Ochrophyta</taxon>
        <taxon>Bacillariophyta</taxon>
        <taxon>Bacillariophyceae</taxon>
        <taxon>Bacillariophycidae</taxon>
        <taxon>Bacillariales</taxon>
        <taxon>Bacillariaceae</taxon>
        <taxon>Pseudo-nitzschia</taxon>
    </lineage>
</organism>
<name>A0A6V0BGG4_9STRA</name>
<evidence type="ECO:0000313" key="1">
    <source>
        <dbReference type="EMBL" id="CAE0724473.1"/>
    </source>
</evidence>
<evidence type="ECO:0000313" key="2">
    <source>
        <dbReference type="EMBL" id="CAE0724476.1"/>
    </source>
</evidence>
<dbReference type="AlphaFoldDB" id="A0A6V0BGG4"/>
<sequence length="132" mass="15156">METVQGRCDVAVVDSIVGSFSLIEQIQSGTKIYFQAYEDDQHKATSLSNTSEIPKSMLLLFAQRAFRKKAVNKTKMQDIDDSWSLVVDAKEKEYKDSDTKYAHFKAHYTKHLRNWIQNTKDNTSAQANMVEE</sequence>
<accession>A0A6V0BGG4</accession>
<dbReference type="EMBL" id="HBIX01024977">
    <property type="protein sequence ID" value="CAE0724476.1"/>
    <property type="molecule type" value="Transcribed_RNA"/>
</dbReference>
<gene>
    <name evidence="1" type="ORF">PAUS00366_LOCUS17230</name>
    <name evidence="2" type="ORF">PAUS00366_LOCUS17233</name>
</gene>
<dbReference type="EMBL" id="HBIX01024965">
    <property type="protein sequence ID" value="CAE0724473.1"/>
    <property type="molecule type" value="Transcribed_RNA"/>
</dbReference>
<proteinExistence type="predicted"/>